<dbReference type="InterPro" id="IPR036390">
    <property type="entry name" value="WH_DNA-bd_sf"/>
</dbReference>
<comment type="similarity">
    <text evidence="1">Belongs to the LysR transcriptional regulatory family.</text>
</comment>
<dbReference type="InterPro" id="IPR011060">
    <property type="entry name" value="RibuloseP-bd_barrel"/>
</dbReference>
<dbReference type="Pfam" id="PF00126">
    <property type="entry name" value="HTH_1"/>
    <property type="match status" value="1"/>
</dbReference>
<accession>A0ABM6SJM4</accession>
<dbReference type="InterPro" id="IPR000847">
    <property type="entry name" value="LysR_HTH_N"/>
</dbReference>
<dbReference type="InterPro" id="IPR013785">
    <property type="entry name" value="Aldolase_TIM"/>
</dbReference>
<evidence type="ECO:0000256" key="2">
    <source>
        <dbReference type="ARBA" id="ARBA00023015"/>
    </source>
</evidence>
<dbReference type="RefSeq" id="WP_099506632.1">
    <property type="nucleotide sequence ID" value="NZ_CP026652.1"/>
</dbReference>
<dbReference type="PROSITE" id="PS50931">
    <property type="entry name" value="HTH_LYSR"/>
    <property type="match status" value="1"/>
</dbReference>
<gene>
    <name evidence="5" type="ORF">C4B68_02675</name>
</gene>
<evidence type="ECO:0000313" key="5">
    <source>
        <dbReference type="EMBL" id="AVH54881.1"/>
    </source>
</evidence>
<feature type="domain" description="HTH lysR-type" evidence="4">
    <location>
        <begin position="1"/>
        <end position="59"/>
    </location>
</feature>
<dbReference type="InterPro" id="IPR036388">
    <property type="entry name" value="WH-like_DNA-bd_sf"/>
</dbReference>
<organism evidence="5 6">
    <name type="scientific">Streptomyces dengpaensis</name>
    <dbReference type="NCBI Taxonomy" id="2049881"/>
    <lineage>
        <taxon>Bacteria</taxon>
        <taxon>Bacillati</taxon>
        <taxon>Actinomycetota</taxon>
        <taxon>Actinomycetes</taxon>
        <taxon>Kitasatosporales</taxon>
        <taxon>Streptomycetaceae</taxon>
        <taxon>Streptomyces</taxon>
    </lineage>
</organism>
<dbReference type="Gene3D" id="3.20.20.70">
    <property type="entry name" value="Aldolase class I"/>
    <property type="match status" value="1"/>
</dbReference>
<dbReference type="PANTHER" id="PTHR30126:SF39">
    <property type="entry name" value="HTH-TYPE TRANSCRIPTIONAL REGULATOR CYSL"/>
    <property type="match status" value="1"/>
</dbReference>
<proteinExistence type="inferred from homology"/>
<dbReference type="Proteomes" id="UP000238413">
    <property type="component" value="Chromosome"/>
</dbReference>
<dbReference type="PANTHER" id="PTHR30126">
    <property type="entry name" value="HTH-TYPE TRANSCRIPTIONAL REGULATOR"/>
    <property type="match status" value="1"/>
</dbReference>
<protein>
    <recommendedName>
        <fullName evidence="4">HTH lysR-type domain-containing protein</fullName>
    </recommendedName>
</protein>
<evidence type="ECO:0000313" key="6">
    <source>
        <dbReference type="Proteomes" id="UP000238413"/>
    </source>
</evidence>
<reference evidence="5 6" key="1">
    <citation type="submission" date="2018-02" db="EMBL/GenBank/DDBJ databases">
        <title>Complete genome sequence of Streptomyces dengpaensis, the producer of angucyclines.</title>
        <authorList>
            <person name="Yumei L."/>
        </authorList>
    </citation>
    <scope>NUCLEOTIDE SEQUENCE [LARGE SCALE GENOMIC DNA]</scope>
    <source>
        <strain evidence="5 6">XZHG99</strain>
    </source>
</reference>
<keyword evidence="2" id="KW-0805">Transcription regulation</keyword>
<evidence type="ECO:0000256" key="3">
    <source>
        <dbReference type="ARBA" id="ARBA00023163"/>
    </source>
</evidence>
<dbReference type="SUPFAM" id="SSF51366">
    <property type="entry name" value="Ribulose-phoshate binding barrel"/>
    <property type="match status" value="1"/>
</dbReference>
<sequence length="201" mass="20245">MTTTARLRAFVALAETGSVKAAAQLLVVTESAVSAAVAALTREIGVPLVERVGRGVCLTPSGQTYAGYARTILGLHEEALTAARGDIGGEDGDAERGDEAVVDLMETTAERRAELAARLPQHAVLAAHIGKDTQRAGTDPAALLGPWSSGRRLAVAGGLTADDLPGFAGAGDIRVIVGSAVTAAADPAEAAGRLARAAGRS</sequence>
<evidence type="ECO:0000259" key="4">
    <source>
        <dbReference type="PROSITE" id="PS50931"/>
    </source>
</evidence>
<keyword evidence="6" id="KW-1185">Reference proteome</keyword>
<dbReference type="Gene3D" id="1.10.10.10">
    <property type="entry name" value="Winged helix-like DNA-binding domain superfamily/Winged helix DNA-binding domain"/>
    <property type="match status" value="1"/>
</dbReference>
<name>A0ABM6SJM4_9ACTN</name>
<dbReference type="SUPFAM" id="SSF46785">
    <property type="entry name" value="Winged helix' DNA-binding domain"/>
    <property type="match status" value="1"/>
</dbReference>
<evidence type="ECO:0000256" key="1">
    <source>
        <dbReference type="ARBA" id="ARBA00009437"/>
    </source>
</evidence>
<keyword evidence="3" id="KW-0804">Transcription</keyword>
<dbReference type="EMBL" id="CP026652">
    <property type="protein sequence ID" value="AVH54881.1"/>
    <property type="molecule type" value="Genomic_DNA"/>
</dbReference>